<dbReference type="Gene3D" id="3.40.50.1820">
    <property type="entry name" value="alpha/beta hydrolase"/>
    <property type="match status" value="1"/>
</dbReference>
<evidence type="ECO:0000256" key="6">
    <source>
        <dbReference type="PIRSR" id="PIRSR022950-1"/>
    </source>
</evidence>
<evidence type="ECO:0000259" key="7">
    <source>
        <dbReference type="Pfam" id="PF12697"/>
    </source>
</evidence>
<dbReference type="InterPro" id="IPR000639">
    <property type="entry name" value="Epox_hydrolase-like"/>
</dbReference>
<dbReference type="PRINTS" id="PR00412">
    <property type="entry name" value="EPOXHYDRLASE"/>
</dbReference>
<dbReference type="OrthoDB" id="194865at2759"/>
<proteinExistence type="inferred from homology"/>
<keyword evidence="9" id="KW-1185">Reference proteome</keyword>
<feature type="active site" evidence="6">
    <location>
        <position position="174"/>
    </location>
</feature>
<dbReference type="STRING" id="105785.A0A2J7PXM2"/>
<comment type="similarity">
    <text evidence="1 5">Belongs to the AB hydrolase superfamily.</text>
</comment>
<dbReference type="InterPro" id="IPR000073">
    <property type="entry name" value="AB_hydrolase_1"/>
</dbReference>
<keyword evidence="3 5" id="KW-0378">Hydrolase</keyword>
<keyword evidence="2 5" id="KW-0719">Serine esterase</keyword>
<dbReference type="InterPro" id="IPR016812">
    <property type="entry name" value="PPase_methylesterase_euk"/>
</dbReference>
<dbReference type="InParanoid" id="A0A2J7PXM2"/>
<dbReference type="PIRSF" id="PIRSF022950">
    <property type="entry name" value="PPase_methylesterase_euk"/>
    <property type="match status" value="1"/>
</dbReference>
<dbReference type="InterPro" id="IPR029058">
    <property type="entry name" value="AB_hydrolase_fold"/>
</dbReference>
<evidence type="ECO:0000256" key="4">
    <source>
        <dbReference type="ARBA" id="ARBA00049203"/>
    </source>
</evidence>
<accession>A0A2J7PXM2</accession>
<comment type="function">
    <text evidence="5">Demethylates proteins that have been reversibly carboxymethylated.</text>
</comment>
<evidence type="ECO:0000256" key="2">
    <source>
        <dbReference type="ARBA" id="ARBA00022487"/>
    </source>
</evidence>
<protein>
    <recommendedName>
        <fullName evidence="5">Protein phosphatase methylesterase 1</fullName>
        <shortName evidence="5">PME-1</shortName>
        <ecNumber evidence="5">3.1.1.-</ecNumber>
    </recommendedName>
</protein>
<comment type="caution">
    <text evidence="8">The sequence shown here is derived from an EMBL/GenBank/DDBJ whole genome shotgun (WGS) entry which is preliminary data.</text>
</comment>
<evidence type="ECO:0000256" key="5">
    <source>
        <dbReference type="PIRNR" id="PIRNR022950"/>
    </source>
</evidence>
<dbReference type="FunCoup" id="A0A2J7PXM2">
    <property type="interactions" value="2392"/>
</dbReference>
<dbReference type="GO" id="GO:0051723">
    <property type="term" value="F:protein methylesterase activity"/>
    <property type="evidence" value="ECO:0007669"/>
    <property type="project" value="UniProtKB-EC"/>
</dbReference>
<evidence type="ECO:0000313" key="8">
    <source>
        <dbReference type="EMBL" id="PNF21073.1"/>
    </source>
</evidence>
<dbReference type="PANTHER" id="PTHR14189:SF0">
    <property type="entry name" value="PROTEIN PHOSPHATASE METHYLESTERASE 1"/>
    <property type="match status" value="1"/>
</dbReference>
<dbReference type="PANTHER" id="PTHR14189">
    <property type="entry name" value="PROTEIN PHOSPHATASE METHYLESTERASE-1 RELATED"/>
    <property type="match status" value="1"/>
</dbReference>
<feature type="domain" description="AB hydrolase-1" evidence="7">
    <location>
        <begin position="72"/>
        <end position="375"/>
    </location>
</feature>
<dbReference type="SUPFAM" id="SSF53474">
    <property type="entry name" value="alpha/beta-Hydrolases"/>
    <property type="match status" value="1"/>
</dbReference>
<feature type="active site" evidence="6">
    <location>
        <position position="362"/>
    </location>
</feature>
<organism evidence="8 9">
    <name type="scientific">Cryptotermes secundus</name>
    <dbReference type="NCBI Taxonomy" id="105785"/>
    <lineage>
        <taxon>Eukaryota</taxon>
        <taxon>Metazoa</taxon>
        <taxon>Ecdysozoa</taxon>
        <taxon>Arthropoda</taxon>
        <taxon>Hexapoda</taxon>
        <taxon>Insecta</taxon>
        <taxon>Pterygota</taxon>
        <taxon>Neoptera</taxon>
        <taxon>Polyneoptera</taxon>
        <taxon>Dictyoptera</taxon>
        <taxon>Blattodea</taxon>
        <taxon>Blattoidea</taxon>
        <taxon>Termitoidae</taxon>
        <taxon>Kalotermitidae</taxon>
        <taxon>Cryptotermitinae</taxon>
        <taxon>Cryptotermes</taxon>
    </lineage>
</organism>
<evidence type="ECO:0000256" key="1">
    <source>
        <dbReference type="ARBA" id="ARBA00008645"/>
    </source>
</evidence>
<sequence>MSTLQKTILKAKLPPVVPVASLGSRGARRSGFGKKRDYTPVQWSRYFSERRDVAVDGNQFRVYCLGDSGPLLVLLHGGGFSALTWALFSSSVTSMVGCQVLAIDLRGHGDTITTNEEDLSAETMARDVGDIVRTLYDSDPPPVILIGHSMGGAIAVHTASANLIPSLIGLAVIDVVEGTALDALASMQSFLRGRPTHFTSLENAIEWCIRSGQVRNIESAKVSMPGQIKNSKSGKLATNDIDTYVPVGQVDERQSALSGDAIWEEVIEASNSEGHTAVADVFKHPSALADKDSQTWRYVWRIDLGQTEKHWSGWFKGLSNTFLNCPVPKMLLLAGIDRLDKDLTVGQMQGKFQMQVLPQCGHAVHEDVPDKVAEVLATFMVRHKFAEPESSFERFVLSCR</sequence>
<reference evidence="8 9" key="1">
    <citation type="submission" date="2017-12" db="EMBL/GenBank/DDBJ databases">
        <title>Hemimetabolous genomes reveal molecular basis of termite eusociality.</title>
        <authorList>
            <person name="Harrison M.C."/>
            <person name="Jongepier E."/>
            <person name="Robertson H.M."/>
            <person name="Arning N."/>
            <person name="Bitard-Feildel T."/>
            <person name="Chao H."/>
            <person name="Childers C.P."/>
            <person name="Dinh H."/>
            <person name="Doddapaneni H."/>
            <person name="Dugan S."/>
            <person name="Gowin J."/>
            <person name="Greiner C."/>
            <person name="Han Y."/>
            <person name="Hu H."/>
            <person name="Hughes D.S.T."/>
            <person name="Huylmans A.-K."/>
            <person name="Kemena C."/>
            <person name="Kremer L.P.M."/>
            <person name="Lee S.L."/>
            <person name="Lopez-Ezquerra A."/>
            <person name="Mallet L."/>
            <person name="Monroy-Kuhn J.M."/>
            <person name="Moser A."/>
            <person name="Murali S.C."/>
            <person name="Muzny D.M."/>
            <person name="Otani S."/>
            <person name="Piulachs M.-D."/>
            <person name="Poelchau M."/>
            <person name="Qu J."/>
            <person name="Schaub F."/>
            <person name="Wada-Katsumata A."/>
            <person name="Worley K.C."/>
            <person name="Xie Q."/>
            <person name="Ylla G."/>
            <person name="Poulsen M."/>
            <person name="Gibbs R.A."/>
            <person name="Schal C."/>
            <person name="Richards S."/>
            <person name="Belles X."/>
            <person name="Korb J."/>
            <person name="Bornberg-Bauer E."/>
        </authorList>
    </citation>
    <scope>NUCLEOTIDE SEQUENCE [LARGE SCALE GENOMIC DNA]</scope>
    <source>
        <tissue evidence="8">Whole body</tissue>
    </source>
</reference>
<comment type="catalytic activity">
    <reaction evidence="4">
        <text>[phosphatase 2A protein]-C-terminal L-leucine methyl ester + H2O = [phosphatase 2A protein]-C-terminal L-leucine + methanol + H(+)</text>
        <dbReference type="Rhea" id="RHEA:48548"/>
        <dbReference type="Rhea" id="RHEA-COMP:12134"/>
        <dbReference type="Rhea" id="RHEA-COMP:12135"/>
        <dbReference type="ChEBI" id="CHEBI:15377"/>
        <dbReference type="ChEBI" id="CHEBI:15378"/>
        <dbReference type="ChEBI" id="CHEBI:17790"/>
        <dbReference type="ChEBI" id="CHEBI:90516"/>
        <dbReference type="ChEBI" id="CHEBI:90517"/>
        <dbReference type="EC" id="3.1.1.89"/>
    </reaction>
</comment>
<dbReference type="EC" id="3.1.1.-" evidence="5"/>
<name>A0A2J7PXM2_9NEOP</name>
<dbReference type="AlphaFoldDB" id="A0A2J7PXM2"/>
<evidence type="ECO:0000256" key="3">
    <source>
        <dbReference type="ARBA" id="ARBA00022801"/>
    </source>
</evidence>
<dbReference type="EMBL" id="NEVH01020855">
    <property type="protein sequence ID" value="PNF21073.1"/>
    <property type="molecule type" value="Genomic_DNA"/>
</dbReference>
<dbReference type="Pfam" id="PF12697">
    <property type="entry name" value="Abhydrolase_6"/>
    <property type="match status" value="1"/>
</dbReference>
<dbReference type="Proteomes" id="UP000235965">
    <property type="component" value="Unassembled WGS sequence"/>
</dbReference>
<feature type="active site" evidence="6">
    <location>
        <position position="149"/>
    </location>
</feature>
<gene>
    <name evidence="8" type="primary">Ppme1_1</name>
    <name evidence="8" type="ORF">B7P43_G07159</name>
</gene>
<evidence type="ECO:0000313" key="9">
    <source>
        <dbReference type="Proteomes" id="UP000235965"/>
    </source>
</evidence>